<dbReference type="InterPro" id="IPR027417">
    <property type="entry name" value="P-loop_NTPase"/>
</dbReference>
<evidence type="ECO:0000313" key="3">
    <source>
        <dbReference type="Proteomes" id="UP000293764"/>
    </source>
</evidence>
<dbReference type="GO" id="GO:0005829">
    <property type="term" value="C:cytosol"/>
    <property type="evidence" value="ECO:0007669"/>
    <property type="project" value="TreeGrafter"/>
</dbReference>
<dbReference type="Proteomes" id="UP000293764">
    <property type="component" value="Unassembled WGS sequence"/>
</dbReference>
<dbReference type="PANTHER" id="PTHR42698">
    <property type="entry name" value="GTPASE ERA"/>
    <property type="match status" value="1"/>
</dbReference>
<keyword evidence="3" id="KW-1185">Reference proteome</keyword>
<sequence length="660" mass="67107">MVTQDEGVAASAEQAAAALVASLVGLRAAAGEVRAPLDLPDAERVRTERAEVLDQLDDYLLPRVRAIGAPLLVVVGGSTGAGKSTLVNSLLGEVVSAAGVLRPTTRAPVLVHHPLDADWFRGDRVLPGLARVTGPDASAGGAGALRLVASAAVPSGMALLDAPDIDSVVRENRRLAAQLLGAADLWLFVTTAARYADAVPWDLLLTAARRRTEIALVLDRVDPGTEGPVGTHLAQMLAEHGLARAPVLLVAEAPVTDGLLPASVVAPVADWLTALGGDAVARAAAIARTRDGAIADLLVRSAVLADAADAQRAADGRLRAMVTAGYDDALATVLRATSDGTMLRGEVLARWQDVVGTGEFFRAMESRVGRARDRLVAAMRGRRPPEPELAAAIGHGLEAVVLDAAGEAADRAETAWRADPAGAGLLAGPQPPSGSADLRTQVAAEIRAWQSDVLALVGEEGAGKRATARVLSFGVNGLGAALMVVVFASTGGLTGAEIGIAGGSALLAQRLLEAVFGDDAVRQLTRTAADRLTVRVRDVLDGQARRFTVQLDVLGTAQASGEALRAAADRVAGAARDAAAAAASATADLGGGPSAEPGEPVVLRGTGAVRGAGALRGTTGLRGAGAGGLRGAGLAAPDDARGALPARPWWRRRPRGPEAP</sequence>
<dbReference type="OrthoDB" id="207675at2"/>
<accession>A0A4V1ZHK5</accession>
<dbReference type="GO" id="GO:0019843">
    <property type="term" value="F:rRNA binding"/>
    <property type="evidence" value="ECO:0007669"/>
    <property type="project" value="TreeGrafter"/>
</dbReference>
<proteinExistence type="predicted"/>
<evidence type="ECO:0000256" key="1">
    <source>
        <dbReference type="SAM" id="MobiDB-lite"/>
    </source>
</evidence>
<dbReference type="GO" id="GO:0000028">
    <property type="term" value="P:ribosomal small subunit assembly"/>
    <property type="evidence" value="ECO:0007669"/>
    <property type="project" value="TreeGrafter"/>
</dbReference>
<name>A0A4V1ZHK5_9MICO</name>
<dbReference type="EMBL" id="SDWW01000006">
    <property type="protein sequence ID" value="RYV52364.1"/>
    <property type="molecule type" value="Genomic_DNA"/>
</dbReference>
<dbReference type="InterPro" id="IPR005662">
    <property type="entry name" value="GTPase_Era-like"/>
</dbReference>
<dbReference type="Gene3D" id="3.40.50.300">
    <property type="entry name" value="P-loop containing nucleotide triphosphate hydrolases"/>
    <property type="match status" value="1"/>
</dbReference>
<feature type="region of interest" description="Disordered" evidence="1">
    <location>
        <begin position="620"/>
        <end position="660"/>
    </location>
</feature>
<dbReference type="SUPFAM" id="SSF52540">
    <property type="entry name" value="P-loop containing nucleoside triphosphate hydrolases"/>
    <property type="match status" value="1"/>
</dbReference>
<reference evidence="2 3" key="1">
    <citation type="submission" date="2019-01" db="EMBL/GenBank/DDBJ databases">
        <title>Novel species of Cellulomonas.</title>
        <authorList>
            <person name="Liu Q."/>
            <person name="Xin Y.-H."/>
        </authorList>
    </citation>
    <scope>NUCLEOTIDE SEQUENCE [LARGE SCALE GENOMIC DNA]</scope>
    <source>
        <strain evidence="2 3">HLT2-17</strain>
    </source>
</reference>
<dbReference type="GO" id="GO:0005525">
    <property type="term" value="F:GTP binding"/>
    <property type="evidence" value="ECO:0007669"/>
    <property type="project" value="InterPro"/>
</dbReference>
<feature type="compositionally biased region" description="Low complexity" evidence="1">
    <location>
        <begin position="632"/>
        <end position="648"/>
    </location>
</feature>
<dbReference type="GO" id="GO:0043024">
    <property type="term" value="F:ribosomal small subunit binding"/>
    <property type="evidence" value="ECO:0007669"/>
    <property type="project" value="TreeGrafter"/>
</dbReference>
<dbReference type="PANTHER" id="PTHR42698:SF1">
    <property type="entry name" value="GTPASE ERA, MITOCHONDRIAL"/>
    <property type="match status" value="1"/>
</dbReference>
<dbReference type="AlphaFoldDB" id="A0A4V1ZHK5"/>
<comment type="caution">
    <text evidence="2">The sequence shown here is derived from an EMBL/GenBank/DDBJ whole genome shotgun (WGS) entry which is preliminary data.</text>
</comment>
<evidence type="ECO:0000313" key="2">
    <source>
        <dbReference type="EMBL" id="RYV52364.1"/>
    </source>
</evidence>
<feature type="compositionally biased region" description="Gly residues" evidence="1">
    <location>
        <begin position="620"/>
        <end position="631"/>
    </location>
</feature>
<protein>
    <submittedName>
        <fullName evidence="2">ABC transporter</fullName>
    </submittedName>
</protein>
<organism evidence="2 3">
    <name type="scientific">Pengzhenrongella frigida</name>
    <dbReference type="NCBI Taxonomy" id="1259133"/>
    <lineage>
        <taxon>Bacteria</taxon>
        <taxon>Bacillati</taxon>
        <taxon>Actinomycetota</taxon>
        <taxon>Actinomycetes</taxon>
        <taxon>Micrococcales</taxon>
        <taxon>Pengzhenrongella</taxon>
    </lineage>
</organism>
<gene>
    <name evidence="2" type="ORF">EUA98_03950</name>
</gene>